<feature type="signal peptide" evidence="1">
    <location>
        <begin position="1"/>
        <end position="26"/>
    </location>
</feature>
<reference evidence="2" key="1">
    <citation type="submission" date="2023-06" db="EMBL/GenBank/DDBJ databases">
        <title>Robiginitalea aurantiacus sp. nov. and Algoriphagus sediminis sp. nov., isolated from coastal sediment.</title>
        <authorList>
            <person name="Zhou Z.Y."/>
            <person name="An J."/>
            <person name="Jia Y.W."/>
            <person name="Du Z.J."/>
        </authorList>
    </citation>
    <scope>NUCLEOTIDE SEQUENCE</scope>
    <source>
        <strain evidence="2">C2-7</strain>
    </source>
</reference>
<evidence type="ECO:0000256" key="1">
    <source>
        <dbReference type="SAM" id="SignalP"/>
    </source>
</evidence>
<gene>
    <name evidence="2" type="ORF">QVH07_10235</name>
</gene>
<feature type="chain" id="PRO_5046744394" evidence="1">
    <location>
        <begin position="27"/>
        <end position="81"/>
    </location>
</feature>
<name>A0ABT7YDC1_9BACT</name>
<evidence type="ECO:0000313" key="3">
    <source>
        <dbReference type="Proteomes" id="UP001171916"/>
    </source>
</evidence>
<dbReference type="Proteomes" id="UP001171916">
    <property type="component" value="Unassembled WGS sequence"/>
</dbReference>
<comment type="caution">
    <text evidence="2">The sequence shown here is derived from an EMBL/GenBank/DDBJ whole genome shotgun (WGS) entry which is preliminary data.</text>
</comment>
<keyword evidence="3" id="KW-1185">Reference proteome</keyword>
<accession>A0ABT7YDC1</accession>
<evidence type="ECO:0000313" key="2">
    <source>
        <dbReference type="EMBL" id="MDN3204529.1"/>
    </source>
</evidence>
<dbReference type="EMBL" id="JAUEPH010000004">
    <property type="protein sequence ID" value="MDN3204529.1"/>
    <property type="molecule type" value="Genomic_DNA"/>
</dbReference>
<keyword evidence="1" id="KW-0732">Signal</keyword>
<sequence length="81" mass="8823">MIPNLKNSLTLFLAILLLGLPEISNAQTSISMSAVESRKEVSMAEATGKRSDGVYRYYAKGENKPFTGALFAKYPNGNYSS</sequence>
<proteinExistence type="predicted"/>
<dbReference type="RefSeq" id="WP_290000132.1">
    <property type="nucleotide sequence ID" value="NZ_JAUEPH010000004.1"/>
</dbReference>
<protein>
    <submittedName>
        <fullName evidence="2">Uncharacterized protein</fullName>
    </submittedName>
</protein>
<organism evidence="2 3">
    <name type="scientific">Algoriphagus sediminis</name>
    <dbReference type="NCBI Taxonomy" id="3057113"/>
    <lineage>
        <taxon>Bacteria</taxon>
        <taxon>Pseudomonadati</taxon>
        <taxon>Bacteroidota</taxon>
        <taxon>Cytophagia</taxon>
        <taxon>Cytophagales</taxon>
        <taxon>Cyclobacteriaceae</taxon>
        <taxon>Algoriphagus</taxon>
    </lineage>
</organism>